<dbReference type="Proteomes" id="UP000741863">
    <property type="component" value="Unassembled WGS sequence"/>
</dbReference>
<keyword evidence="3" id="KW-1185">Reference proteome</keyword>
<feature type="transmembrane region" description="Helical" evidence="1">
    <location>
        <begin position="32"/>
        <end position="52"/>
    </location>
</feature>
<keyword evidence="1" id="KW-1133">Transmembrane helix</keyword>
<proteinExistence type="predicted"/>
<organism evidence="2 3">
    <name type="scientific">Geomicrobium sediminis</name>
    <dbReference type="NCBI Taxonomy" id="1347788"/>
    <lineage>
        <taxon>Bacteria</taxon>
        <taxon>Bacillati</taxon>
        <taxon>Bacillota</taxon>
        <taxon>Bacilli</taxon>
        <taxon>Bacillales</taxon>
        <taxon>Geomicrobium</taxon>
    </lineage>
</organism>
<evidence type="ECO:0000313" key="3">
    <source>
        <dbReference type="Proteomes" id="UP000741863"/>
    </source>
</evidence>
<evidence type="ECO:0000313" key="2">
    <source>
        <dbReference type="EMBL" id="MBM7632968.1"/>
    </source>
</evidence>
<comment type="caution">
    <text evidence="2">The sequence shown here is derived from an EMBL/GenBank/DDBJ whole genome shotgun (WGS) entry which is preliminary data.</text>
</comment>
<sequence length="55" mass="6115">MVLNIIVTCVLGMFGTTLLLAVMSFLGISIELFFFLIHGMIFAMCVLIYINLKGK</sequence>
<feature type="transmembrane region" description="Helical" evidence="1">
    <location>
        <begin position="5"/>
        <end position="26"/>
    </location>
</feature>
<name>A0ABS2PDT1_9BACL</name>
<accession>A0ABS2PDT1</accession>
<keyword evidence="1" id="KW-0472">Membrane</keyword>
<reference evidence="2 3" key="1">
    <citation type="submission" date="2021-01" db="EMBL/GenBank/DDBJ databases">
        <title>Genomic Encyclopedia of Type Strains, Phase IV (KMG-IV): sequencing the most valuable type-strain genomes for metagenomic binning, comparative biology and taxonomic classification.</title>
        <authorList>
            <person name="Goeker M."/>
        </authorList>
    </citation>
    <scope>NUCLEOTIDE SEQUENCE [LARGE SCALE GENOMIC DNA]</scope>
    <source>
        <strain evidence="2 3">DSM 25540</strain>
    </source>
</reference>
<keyword evidence="1" id="KW-0812">Transmembrane</keyword>
<evidence type="ECO:0000256" key="1">
    <source>
        <dbReference type="SAM" id="Phobius"/>
    </source>
</evidence>
<gene>
    <name evidence="2" type="ORF">JOD17_002062</name>
</gene>
<protein>
    <submittedName>
        <fullName evidence="2">Uncharacterized protein</fullName>
    </submittedName>
</protein>
<dbReference type="EMBL" id="JAFBEC010000005">
    <property type="protein sequence ID" value="MBM7632968.1"/>
    <property type="molecule type" value="Genomic_DNA"/>
</dbReference>